<dbReference type="GO" id="GO:0005868">
    <property type="term" value="C:cytoplasmic dynein complex"/>
    <property type="evidence" value="ECO:0007669"/>
    <property type="project" value="TreeGrafter"/>
</dbReference>
<gene>
    <name evidence="2" type="ORF">pdam_00002244</name>
</gene>
<dbReference type="STRING" id="46731.A0A3M6TFE5"/>
<sequence>MTSSVNSASLEGYSTGLPRGVLKKTGNNQRQSTLASQESSILFSLEGENFKLSAPGLENSFKMKPDTSFNSERVRKLAEDILHGTFDGMKYERERCRQLALKASEELKDKVKAELGCNRFKFVCLVYLGSKQSQGMSITSRCLLDERFDRCATASFQNGSLFVVATIYGIYLE</sequence>
<comment type="similarity">
    <text evidence="1">Belongs to the dynein light chain Tctex-type family.</text>
</comment>
<evidence type="ECO:0000313" key="2">
    <source>
        <dbReference type="EMBL" id="RMX40058.1"/>
    </source>
</evidence>
<dbReference type="OrthoDB" id="10248487at2759"/>
<evidence type="ECO:0000256" key="1">
    <source>
        <dbReference type="ARBA" id="ARBA00005361"/>
    </source>
</evidence>
<accession>A0A3M6TFE5</accession>
<dbReference type="OMA" id="KYERERC"/>
<dbReference type="EMBL" id="RCHS01003687">
    <property type="protein sequence ID" value="RMX40058.1"/>
    <property type="molecule type" value="Genomic_DNA"/>
</dbReference>
<evidence type="ECO:0000313" key="3">
    <source>
        <dbReference type="Proteomes" id="UP000275408"/>
    </source>
</evidence>
<dbReference type="InterPro" id="IPR005334">
    <property type="entry name" value="Tctex-1-like"/>
</dbReference>
<evidence type="ECO:0008006" key="4">
    <source>
        <dbReference type="Google" id="ProtNLM"/>
    </source>
</evidence>
<dbReference type="PANTHER" id="PTHR21255:SF65">
    <property type="entry name" value="TCTEX1 DOMAIN-CONTAINING PROTEIN 2"/>
    <property type="match status" value="1"/>
</dbReference>
<organism evidence="2 3">
    <name type="scientific">Pocillopora damicornis</name>
    <name type="common">Cauliflower coral</name>
    <name type="synonym">Millepora damicornis</name>
    <dbReference type="NCBI Taxonomy" id="46731"/>
    <lineage>
        <taxon>Eukaryota</taxon>
        <taxon>Metazoa</taxon>
        <taxon>Cnidaria</taxon>
        <taxon>Anthozoa</taxon>
        <taxon>Hexacorallia</taxon>
        <taxon>Scleractinia</taxon>
        <taxon>Astrocoeniina</taxon>
        <taxon>Pocilloporidae</taxon>
        <taxon>Pocillopora</taxon>
    </lineage>
</organism>
<dbReference type="AlphaFoldDB" id="A0A3M6TFE5"/>
<comment type="caution">
    <text evidence="2">The sequence shown here is derived from an EMBL/GenBank/DDBJ whole genome shotgun (WGS) entry which is preliminary data.</text>
</comment>
<keyword evidence="3" id="KW-1185">Reference proteome</keyword>
<proteinExistence type="inferred from homology"/>
<dbReference type="GO" id="GO:0005737">
    <property type="term" value="C:cytoplasm"/>
    <property type="evidence" value="ECO:0007669"/>
    <property type="project" value="TreeGrafter"/>
</dbReference>
<dbReference type="Pfam" id="PF03645">
    <property type="entry name" value="Tctex-1"/>
    <property type="match status" value="1"/>
</dbReference>
<dbReference type="Proteomes" id="UP000275408">
    <property type="component" value="Unassembled WGS sequence"/>
</dbReference>
<dbReference type="GO" id="GO:0045505">
    <property type="term" value="F:dynein intermediate chain binding"/>
    <property type="evidence" value="ECO:0007669"/>
    <property type="project" value="TreeGrafter"/>
</dbReference>
<dbReference type="PANTHER" id="PTHR21255">
    <property type="entry name" value="T-COMPLEX-ASSOCIATED-TESTIS-EXPRESSED 1/ DYNEIN LIGHT CHAIN"/>
    <property type="match status" value="1"/>
</dbReference>
<dbReference type="GO" id="GO:0007018">
    <property type="term" value="P:microtubule-based movement"/>
    <property type="evidence" value="ECO:0007669"/>
    <property type="project" value="TreeGrafter"/>
</dbReference>
<reference evidence="2 3" key="1">
    <citation type="journal article" date="2018" name="Sci. Rep.">
        <title>Comparative analysis of the Pocillopora damicornis genome highlights role of immune system in coral evolution.</title>
        <authorList>
            <person name="Cunning R."/>
            <person name="Bay R.A."/>
            <person name="Gillette P."/>
            <person name="Baker A.C."/>
            <person name="Traylor-Knowles N."/>
        </authorList>
    </citation>
    <scope>NUCLEOTIDE SEQUENCE [LARGE SCALE GENOMIC DNA]</scope>
    <source>
        <strain evidence="2">RSMAS</strain>
        <tissue evidence="2">Whole animal</tissue>
    </source>
</reference>
<dbReference type="InterPro" id="IPR038586">
    <property type="entry name" value="Tctex-1-like_sf"/>
</dbReference>
<name>A0A3M6TFE5_POCDA</name>
<protein>
    <recommendedName>
        <fullName evidence="4">Dynein light chain</fullName>
    </recommendedName>
</protein>
<dbReference type="CDD" id="cd21451">
    <property type="entry name" value="DLC-like_TCTEX1D"/>
    <property type="match status" value="1"/>
</dbReference>
<dbReference type="Gene3D" id="3.30.1140.40">
    <property type="entry name" value="Tctex-1"/>
    <property type="match status" value="1"/>
</dbReference>